<dbReference type="InterPro" id="IPR025164">
    <property type="entry name" value="Toastrack_DUF4097"/>
</dbReference>
<dbReference type="RefSeq" id="WP_244719939.1">
    <property type="nucleotide sequence ID" value="NZ_JALIRP010000001.1"/>
</dbReference>
<comment type="caution">
    <text evidence="2">The sequence shown here is derived from an EMBL/GenBank/DDBJ whole genome shotgun (WGS) entry which is preliminary data.</text>
</comment>
<proteinExistence type="predicted"/>
<sequence>MLDIANIRKSKQIQDTILHISLDWLSGDIQILKNDTETIEIIQYAKQGFLESKLFDAQVENGVLNIVDGRKRKLCLGINFHRTMLELRLPPQLFQSFSIQSTGSHVTIEDLQVVKCSCRITSGKAHIAGTFANLDVRAVGSHIMGERLAVQKLHLQATSSTASFSGSFSEIDSQITGRSINMLSSSMIQRLQSISTGASVKVSVPENDGFILQYKKNSGQMHSDFPLVSQGNEHTYKRGGSTFIAEVRGGKFTILRN</sequence>
<organism evidence="2 3">
    <name type="scientific">Paenibacillus mangrovi</name>
    <dbReference type="NCBI Taxonomy" id="2931978"/>
    <lineage>
        <taxon>Bacteria</taxon>
        <taxon>Bacillati</taxon>
        <taxon>Bacillota</taxon>
        <taxon>Bacilli</taxon>
        <taxon>Bacillales</taxon>
        <taxon>Paenibacillaceae</taxon>
        <taxon>Paenibacillus</taxon>
    </lineage>
</organism>
<evidence type="ECO:0000313" key="2">
    <source>
        <dbReference type="EMBL" id="MCJ8010793.1"/>
    </source>
</evidence>
<feature type="domain" description="DUF4097" evidence="1">
    <location>
        <begin position="19"/>
        <end position="234"/>
    </location>
</feature>
<protein>
    <submittedName>
        <fullName evidence="2">DUF4097 family beta strand repeat-containing protein</fullName>
    </submittedName>
</protein>
<reference evidence="2" key="1">
    <citation type="submission" date="2022-04" db="EMBL/GenBank/DDBJ databases">
        <title>Paenibacillus mangrovi sp. nov., a novel endophytic bacterium isolated from bark of Kandelia candel.</title>
        <authorList>
            <person name="Tuo L."/>
        </authorList>
    </citation>
    <scope>NUCLEOTIDE SEQUENCE</scope>
    <source>
        <strain evidence="2">KQZ6P-2</strain>
    </source>
</reference>
<evidence type="ECO:0000313" key="3">
    <source>
        <dbReference type="Proteomes" id="UP001139347"/>
    </source>
</evidence>
<gene>
    <name evidence="2" type="ORF">MUG84_03420</name>
</gene>
<dbReference type="Proteomes" id="UP001139347">
    <property type="component" value="Unassembled WGS sequence"/>
</dbReference>
<dbReference type="EMBL" id="JALIRP010000001">
    <property type="protein sequence ID" value="MCJ8010793.1"/>
    <property type="molecule type" value="Genomic_DNA"/>
</dbReference>
<dbReference type="AlphaFoldDB" id="A0A9X1WKS0"/>
<evidence type="ECO:0000259" key="1">
    <source>
        <dbReference type="Pfam" id="PF13349"/>
    </source>
</evidence>
<dbReference type="Gene3D" id="2.160.20.120">
    <property type="match status" value="1"/>
</dbReference>
<dbReference type="Pfam" id="PF13349">
    <property type="entry name" value="DUF4097"/>
    <property type="match status" value="1"/>
</dbReference>
<accession>A0A9X1WKS0</accession>
<name>A0A9X1WKS0_9BACL</name>
<keyword evidence="3" id="KW-1185">Reference proteome</keyword>